<keyword evidence="2" id="KW-1185">Reference proteome</keyword>
<comment type="caution">
    <text evidence="1">The sequence shown here is derived from an EMBL/GenBank/DDBJ whole genome shotgun (WGS) entry which is preliminary data.</text>
</comment>
<name>A0ABR2HY99_9EUKA</name>
<protein>
    <recommendedName>
        <fullName evidence="3">Ras-GAP domain-containing protein</fullName>
    </recommendedName>
</protein>
<accession>A0ABR2HY99</accession>
<sequence length="459" mass="52950">MERSPLKNDPSIFILTTKNPVKLSKNDLIEINQTKMKLIQSKNKYLQLMANKKIVPPEYTLSSLQLLRFDSLIVKTFLIYKIFISDIIKAQNFIAKNSIKIIDSLLNIIELKEKQSYNVKCKFKELYQFLDGKYQKSSIPKTTEKIEKLTKNINFYITKFNSIGSTENYMIKRVKAQVPRVEKNNDYVGMNIFDDLLTAYINSRKNDDRLQEILSFIRYGKEQYINYLVTHLNKLIKTTTDEQFVILKSACIRFFYNLCYIKEPEVLNSKANCLIFFKNCSYITSFSPKNLGLSPHLFTVNQMDLPLIGIVRHSDILSEMSADLNSLQFLTSPIDMMIIISKVILKLEDFVKKNILDKKFGQFASMVESDFNKKKNREMMSFDDCFSLFFSILSINPPSNAIEISVLLQNSPDFTESVPLKMAKATFVSAVDHILGFSEEQIIKDTQDDFSGDPLGVLS</sequence>
<dbReference type="EMBL" id="JAPFFF010000021">
    <property type="protein sequence ID" value="KAK8854307.1"/>
    <property type="molecule type" value="Genomic_DNA"/>
</dbReference>
<gene>
    <name evidence="1" type="ORF">M9Y10_016867</name>
</gene>
<proteinExistence type="predicted"/>
<organism evidence="1 2">
    <name type="scientific">Tritrichomonas musculus</name>
    <dbReference type="NCBI Taxonomy" id="1915356"/>
    <lineage>
        <taxon>Eukaryota</taxon>
        <taxon>Metamonada</taxon>
        <taxon>Parabasalia</taxon>
        <taxon>Tritrichomonadida</taxon>
        <taxon>Tritrichomonadidae</taxon>
        <taxon>Tritrichomonas</taxon>
    </lineage>
</organism>
<evidence type="ECO:0000313" key="1">
    <source>
        <dbReference type="EMBL" id="KAK8854307.1"/>
    </source>
</evidence>
<dbReference type="Proteomes" id="UP001470230">
    <property type="component" value="Unassembled WGS sequence"/>
</dbReference>
<evidence type="ECO:0008006" key="3">
    <source>
        <dbReference type="Google" id="ProtNLM"/>
    </source>
</evidence>
<reference evidence="1 2" key="1">
    <citation type="submission" date="2024-04" db="EMBL/GenBank/DDBJ databases">
        <title>Tritrichomonas musculus Genome.</title>
        <authorList>
            <person name="Alves-Ferreira E."/>
            <person name="Grigg M."/>
            <person name="Lorenzi H."/>
            <person name="Galac M."/>
        </authorList>
    </citation>
    <scope>NUCLEOTIDE SEQUENCE [LARGE SCALE GENOMIC DNA]</scope>
    <source>
        <strain evidence="1 2">EAF2021</strain>
    </source>
</reference>
<evidence type="ECO:0000313" key="2">
    <source>
        <dbReference type="Proteomes" id="UP001470230"/>
    </source>
</evidence>